<evidence type="ECO:0000313" key="3">
    <source>
        <dbReference type="Proteomes" id="UP000266841"/>
    </source>
</evidence>
<comment type="caution">
    <text evidence="2">The sequence shown here is derived from an EMBL/GenBank/DDBJ whole genome shotgun (WGS) entry which is preliminary data.</text>
</comment>
<sequence length="139" mass="14701">MSTKLDYLSKYGGSASTTDYLGGGGGGPKKSKKSKKSKSKKSKKSSSSRLAESSLRDEDDLRPFIPDRGDDDEDEFAGLDDGPTVVDGAAVAPSLPTAPGARRPGGRGVHEGPVAGDRRRRRPREDYGGEEGHGLLRRG</sequence>
<feature type="compositionally biased region" description="Basic and acidic residues" evidence="1">
    <location>
        <begin position="54"/>
        <end position="68"/>
    </location>
</feature>
<proteinExistence type="predicted"/>
<dbReference type="EMBL" id="AGNL01021360">
    <property type="protein sequence ID" value="EJK60236.1"/>
    <property type="molecule type" value="Genomic_DNA"/>
</dbReference>
<evidence type="ECO:0000256" key="1">
    <source>
        <dbReference type="SAM" id="MobiDB-lite"/>
    </source>
</evidence>
<dbReference type="Proteomes" id="UP000266841">
    <property type="component" value="Unassembled WGS sequence"/>
</dbReference>
<protein>
    <submittedName>
        <fullName evidence="2">Uncharacterized protein</fullName>
    </submittedName>
</protein>
<feature type="region of interest" description="Disordered" evidence="1">
    <location>
        <begin position="1"/>
        <end position="139"/>
    </location>
</feature>
<feature type="compositionally biased region" description="Basic residues" evidence="1">
    <location>
        <begin position="29"/>
        <end position="46"/>
    </location>
</feature>
<evidence type="ECO:0000313" key="2">
    <source>
        <dbReference type="EMBL" id="EJK60236.1"/>
    </source>
</evidence>
<reference evidence="2 3" key="1">
    <citation type="journal article" date="2012" name="Genome Biol.">
        <title>Genome and low-iron response of an oceanic diatom adapted to chronic iron limitation.</title>
        <authorList>
            <person name="Lommer M."/>
            <person name="Specht M."/>
            <person name="Roy A.S."/>
            <person name="Kraemer L."/>
            <person name="Andreson R."/>
            <person name="Gutowska M.A."/>
            <person name="Wolf J."/>
            <person name="Bergner S.V."/>
            <person name="Schilhabel M.B."/>
            <person name="Klostermeier U.C."/>
            <person name="Beiko R.G."/>
            <person name="Rosenstiel P."/>
            <person name="Hippler M."/>
            <person name="Laroche J."/>
        </authorList>
    </citation>
    <scope>NUCLEOTIDE SEQUENCE [LARGE SCALE GENOMIC DNA]</scope>
    <source>
        <strain evidence="2 3">CCMP1005</strain>
    </source>
</reference>
<organism evidence="2 3">
    <name type="scientific">Thalassiosira oceanica</name>
    <name type="common">Marine diatom</name>
    <dbReference type="NCBI Taxonomy" id="159749"/>
    <lineage>
        <taxon>Eukaryota</taxon>
        <taxon>Sar</taxon>
        <taxon>Stramenopiles</taxon>
        <taxon>Ochrophyta</taxon>
        <taxon>Bacillariophyta</taxon>
        <taxon>Coscinodiscophyceae</taxon>
        <taxon>Thalassiosirophycidae</taxon>
        <taxon>Thalassiosirales</taxon>
        <taxon>Thalassiosiraceae</taxon>
        <taxon>Thalassiosira</taxon>
    </lineage>
</organism>
<keyword evidence="3" id="KW-1185">Reference proteome</keyword>
<dbReference type="AlphaFoldDB" id="K0SGX8"/>
<gene>
    <name evidence="2" type="ORF">THAOC_19450</name>
</gene>
<feature type="compositionally biased region" description="Basic and acidic residues" evidence="1">
    <location>
        <begin position="123"/>
        <end position="139"/>
    </location>
</feature>
<accession>K0SGX8</accession>
<feature type="compositionally biased region" description="Acidic residues" evidence="1">
    <location>
        <begin position="69"/>
        <end position="78"/>
    </location>
</feature>
<name>K0SGX8_THAOC</name>